<reference evidence="4 5" key="1">
    <citation type="journal article" date="2012" name="Genome Biol.">
        <title>Sequencing three crocodilian genomes to illuminate the evolution of archosaurs and amniotes.</title>
        <authorList>
            <person name="St John J.A."/>
            <person name="Braun E.L."/>
            <person name="Isberg S.R."/>
            <person name="Miles L.G."/>
            <person name="Chong A.Y."/>
            <person name="Gongora J."/>
            <person name="Dalzell P."/>
            <person name="Moran C."/>
            <person name="Bed'hom B."/>
            <person name="Abzhanov A."/>
            <person name="Burgess S.C."/>
            <person name="Cooksey A.M."/>
            <person name="Castoe T.A."/>
            <person name="Crawford N.G."/>
            <person name="Densmore L.D."/>
            <person name="Drew J.C."/>
            <person name="Edwards S.V."/>
            <person name="Faircloth B.C."/>
            <person name="Fujita M.K."/>
            <person name="Greenwold M.J."/>
            <person name="Hoffmann F.G."/>
            <person name="Howard J.M."/>
            <person name="Iguchi T."/>
            <person name="Janes D.E."/>
            <person name="Khan S.Y."/>
            <person name="Kohno S."/>
            <person name="de Koning A.J."/>
            <person name="Lance S.L."/>
            <person name="McCarthy F.M."/>
            <person name="McCormack J.E."/>
            <person name="Merchant M.E."/>
            <person name="Peterson D.G."/>
            <person name="Pollock D.D."/>
            <person name="Pourmand N."/>
            <person name="Raney B.J."/>
            <person name="Roessler K.A."/>
            <person name="Sanford J.R."/>
            <person name="Sawyer R.H."/>
            <person name="Schmidt C.J."/>
            <person name="Triplett E.W."/>
            <person name="Tuberville T.D."/>
            <person name="Venegas-Anaya M."/>
            <person name="Howard J.T."/>
            <person name="Jarvis E.D."/>
            <person name="Guillette L.J.Jr."/>
            <person name="Glenn T.C."/>
            <person name="Green R.E."/>
            <person name="Ray D.A."/>
        </authorList>
    </citation>
    <scope>NUCLEOTIDE SEQUENCE [LARGE SCALE GENOMIC DNA]</scope>
    <source>
        <strain evidence="4">KSC_2009_1</strain>
    </source>
</reference>
<dbReference type="InterPro" id="IPR036397">
    <property type="entry name" value="RNaseH_sf"/>
</dbReference>
<proteinExistence type="predicted"/>
<accession>A0A151P315</accession>
<dbReference type="GO" id="GO:0006287">
    <property type="term" value="P:base-excision repair, gap-filling"/>
    <property type="evidence" value="ECO:0007669"/>
    <property type="project" value="TreeGrafter"/>
</dbReference>
<dbReference type="GO" id="GO:0008296">
    <property type="term" value="F:3'-5'-DNA exonuclease activity"/>
    <property type="evidence" value="ECO:0007669"/>
    <property type="project" value="TreeGrafter"/>
</dbReference>
<evidence type="ECO:0000313" key="4">
    <source>
        <dbReference type="EMBL" id="KYO43370.1"/>
    </source>
</evidence>
<evidence type="ECO:0000256" key="1">
    <source>
        <dbReference type="ARBA" id="ARBA00022769"/>
    </source>
</evidence>
<feature type="domain" description="DNA-directed DNA polymerase family B exonuclease" evidence="3">
    <location>
        <begin position="4"/>
        <end position="76"/>
    </location>
</feature>
<organism evidence="4 5">
    <name type="scientific">Alligator mississippiensis</name>
    <name type="common">American alligator</name>
    <dbReference type="NCBI Taxonomy" id="8496"/>
    <lineage>
        <taxon>Eukaryota</taxon>
        <taxon>Metazoa</taxon>
        <taxon>Chordata</taxon>
        <taxon>Craniata</taxon>
        <taxon>Vertebrata</taxon>
        <taxon>Euteleostomi</taxon>
        <taxon>Archelosauria</taxon>
        <taxon>Archosauria</taxon>
        <taxon>Crocodylia</taxon>
        <taxon>Alligatoridae</taxon>
        <taxon>Alligatorinae</taxon>
        <taxon>Alligator</taxon>
    </lineage>
</organism>
<sequence>MVLRQGEKDPFVRNVFTLQGCAPIVGSQVLCFQREAELLKAWAEFIRIVDPDIITGYNIQNFDLPYLLQRAQVLKGQYLTPAMLTL</sequence>
<dbReference type="STRING" id="8496.A0A151P315"/>
<dbReference type="GO" id="GO:0043625">
    <property type="term" value="C:delta DNA polymerase complex"/>
    <property type="evidence" value="ECO:0007669"/>
    <property type="project" value="TreeGrafter"/>
</dbReference>
<keyword evidence="1" id="KW-0228">DNA excision</keyword>
<dbReference type="Pfam" id="PF03104">
    <property type="entry name" value="DNA_pol_B_exo1"/>
    <property type="match status" value="1"/>
</dbReference>
<dbReference type="Gene3D" id="3.30.420.10">
    <property type="entry name" value="Ribonuclease H-like superfamily/Ribonuclease H"/>
    <property type="match status" value="1"/>
</dbReference>
<dbReference type="GO" id="GO:0003676">
    <property type="term" value="F:nucleic acid binding"/>
    <property type="evidence" value="ECO:0007669"/>
    <property type="project" value="InterPro"/>
</dbReference>
<dbReference type="EMBL" id="AKHW03001195">
    <property type="protein sequence ID" value="KYO43370.1"/>
    <property type="molecule type" value="Genomic_DNA"/>
</dbReference>
<dbReference type="PANTHER" id="PTHR10322">
    <property type="entry name" value="DNA POLYMERASE CATALYTIC SUBUNIT"/>
    <property type="match status" value="1"/>
</dbReference>
<dbReference type="PANTHER" id="PTHR10322:SF23">
    <property type="entry name" value="DNA POLYMERASE DELTA CATALYTIC SUBUNIT"/>
    <property type="match status" value="1"/>
</dbReference>
<protein>
    <recommendedName>
        <fullName evidence="2">DNA polymerase delta catalytic subunit</fullName>
    </recommendedName>
</protein>
<dbReference type="AlphaFoldDB" id="A0A151P315"/>
<dbReference type="Proteomes" id="UP000050525">
    <property type="component" value="Unassembled WGS sequence"/>
</dbReference>
<name>A0A151P315_ALLMI</name>
<dbReference type="InterPro" id="IPR006133">
    <property type="entry name" value="DNA-dir_DNA_pol_B_exonuc"/>
</dbReference>
<dbReference type="GO" id="GO:0006297">
    <property type="term" value="P:nucleotide-excision repair, DNA gap filling"/>
    <property type="evidence" value="ECO:0007669"/>
    <property type="project" value="TreeGrafter"/>
</dbReference>
<dbReference type="SUPFAM" id="SSF53098">
    <property type="entry name" value="Ribonuclease H-like"/>
    <property type="match status" value="1"/>
</dbReference>
<dbReference type="GO" id="GO:0045004">
    <property type="term" value="P:DNA replication proofreading"/>
    <property type="evidence" value="ECO:0007669"/>
    <property type="project" value="TreeGrafter"/>
</dbReference>
<dbReference type="InterPro" id="IPR012337">
    <property type="entry name" value="RNaseH-like_sf"/>
</dbReference>
<evidence type="ECO:0000313" key="5">
    <source>
        <dbReference type="Proteomes" id="UP000050525"/>
    </source>
</evidence>
<dbReference type="InterPro" id="IPR050240">
    <property type="entry name" value="DNA_pol_type-B"/>
</dbReference>
<keyword evidence="5" id="KW-1185">Reference proteome</keyword>
<gene>
    <name evidence="4" type="ORF">Y1Q_0007595</name>
</gene>
<dbReference type="GO" id="GO:0003887">
    <property type="term" value="F:DNA-directed DNA polymerase activity"/>
    <property type="evidence" value="ECO:0007669"/>
    <property type="project" value="TreeGrafter"/>
</dbReference>
<comment type="caution">
    <text evidence="4">The sequence shown here is derived from an EMBL/GenBank/DDBJ whole genome shotgun (WGS) entry which is preliminary data.</text>
</comment>
<evidence type="ECO:0000256" key="2">
    <source>
        <dbReference type="ARBA" id="ARBA00024411"/>
    </source>
</evidence>
<evidence type="ECO:0000259" key="3">
    <source>
        <dbReference type="Pfam" id="PF03104"/>
    </source>
</evidence>